<feature type="compositionally biased region" description="Low complexity" evidence="3">
    <location>
        <begin position="32"/>
        <end position="48"/>
    </location>
</feature>
<dbReference type="OrthoDB" id="14833at2759"/>
<dbReference type="PANTHER" id="PTHR10972">
    <property type="entry name" value="OXYSTEROL-BINDING PROTEIN-RELATED"/>
    <property type="match status" value="1"/>
</dbReference>
<dbReference type="PANTHER" id="PTHR10972:SF102">
    <property type="entry name" value="OXYSTEROL-BINDING PROTEIN"/>
    <property type="match status" value="1"/>
</dbReference>
<dbReference type="InterPro" id="IPR037239">
    <property type="entry name" value="OSBP_sf"/>
</dbReference>
<organism evidence="5">
    <name type="scientific">Naegleria gruberi</name>
    <name type="common">Amoeba</name>
    <dbReference type="NCBI Taxonomy" id="5762"/>
    <lineage>
        <taxon>Eukaryota</taxon>
        <taxon>Discoba</taxon>
        <taxon>Heterolobosea</taxon>
        <taxon>Tetramitia</taxon>
        <taxon>Eutetramitia</taxon>
        <taxon>Vahlkampfiidae</taxon>
        <taxon>Naegleria</taxon>
    </lineage>
</organism>
<dbReference type="InterPro" id="IPR000648">
    <property type="entry name" value="Oxysterol-bd"/>
</dbReference>
<dbReference type="GO" id="GO:0032934">
    <property type="term" value="F:sterol binding"/>
    <property type="evidence" value="ECO:0007669"/>
    <property type="project" value="TreeGrafter"/>
</dbReference>
<dbReference type="InterPro" id="IPR018494">
    <property type="entry name" value="Oxysterol-bd_CS"/>
</dbReference>
<proteinExistence type="inferred from homology"/>
<reference evidence="4 5" key="1">
    <citation type="journal article" date="2010" name="Cell">
        <title>The genome of Naegleria gruberi illuminates early eukaryotic versatility.</title>
        <authorList>
            <person name="Fritz-Laylin L.K."/>
            <person name="Prochnik S.E."/>
            <person name="Ginger M.L."/>
            <person name="Dacks J.B."/>
            <person name="Carpenter M.L."/>
            <person name="Field M.C."/>
            <person name="Kuo A."/>
            <person name="Paredez A."/>
            <person name="Chapman J."/>
            <person name="Pham J."/>
            <person name="Shu S."/>
            <person name="Neupane R."/>
            <person name="Cipriano M."/>
            <person name="Mancuso J."/>
            <person name="Tu H."/>
            <person name="Salamov A."/>
            <person name="Lindquist E."/>
            <person name="Shapiro H."/>
            <person name="Lucas S."/>
            <person name="Grigoriev I.V."/>
            <person name="Cande W.Z."/>
            <person name="Fulton C."/>
            <person name="Rokhsar D.S."/>
            <person name="Dawson S.C."/>
        </authorList>
    </citation>
    <scope>NUCLEOTIDE SEQUENCE [LARGE SCALE GENOMIC DNA]</scope>
    <source>
        <strain evidence="4 5">NEG-M</strain>
    </source>
</reference>
<dbReference type="Gene3D" id="2.40.160.120">
    <property type="match status" value="1"/>
</dbReference>
<evidence type="ECO:0000313" key="5">
    <source>
        <dbReference type="Proteomes" id="UP000006671"/>
    </source>
</evidence>
<evidence type="ECO:0000313" key="4">
    <source>
        <dbReference type="EMBL" id="EFC39421.1"/>
    </source>
</evidence>
<name>D2VV26_NAEGR</name>
<dbReference type="RefSeq" id="XP_002672165.1">
    <property type="nucleotide sequence ID" value="XM_002672119.1"/>
</dbReference>
<feature type="region of interest" description="Disordered" evidence="3">
    <location>
        <begin position="1"/>
        <end position="78"/>
    </location>
</feature>
<dbReference type="STRING" id="5762.D2VV26"/>
<dbReference type="SUPFAM" id="SSF144000">
    <property type="entry name" value="Oxysterol-binding protein-like"/>
    <property type="match status" value="1"/>
</dbReference>
<dbReference type="GO" id="GO:0005829">
    <property type="term" value="C:cytosol"/>
    <property type="evidence" value="ECO:0007669"/>
    <property type="project" value="TreeGrafter"/>
</dbReference>
<dbReference type="eggNOG" id="KOG2210">
    <property type="taxonomic scope" value="Eukaryota"/>
</dbReference>
<accession>D2VV26</accession>
<dbReference type="KEGG" id="ngr:NAEGRDRAFT_52492"/>
<dbReference type="Pfam" id="PF01237">
    <property type="entry name" value="Oxysterol_BP"/>
    <property type="match status" value="1"/>
</dbReference>
<dbReference type="Proteomes" id="UP000006671">
    <property type="component" value="Unassembled WGS sequence"/>
</dbReference>
<dbReference type="VEuPathDB" id="AmoebaDB:NAEGRDRAFT_52492"/>
<dbReference type="InParanoid" id="D2VV26"/>
<comment type="similarity">
    <text evidence="1 2">Belongs to the OSBP family.</text>
</comment>
<sequence>MMMASNTMLEDDKSINNNNNSSSVNEEELQKIINNNNNTNSIHTNNGTSACSSLVESNGDDRSSMVSSSDDDGSFEGRQDDIYHHPDFSHRGMIHKMKSNDSSSSSILWQFIKQLQPQVDLLRMCSPIFIMRPISTLELYTYYTEPTLALKVLREMDSELDRMLCCLLFSLISCSNTFGDSFEGLKPYNPILGEEFHAEWHSSVNEQQQEEKSGEKKTAMWLENWLSNQTSQDQERMQEMLKECKTKVTAEQVSHHPPISAFLMENEKCGWSMKSTFQILAKLKMNYVDLNIAGKHLLQVDLKNGETEEYDFTLPHVYANGLFWGSSTITNGEYLKVKCKKSGLTVKLNFGSGNDVSGSLTDRKGKTLLNLKGNICGKINITKGNSSDLYPSTLLPLIFKSDLPFFEAAFCKSLPFSNELVVKPLHEQKEYESRRVWHEVTYNILHDNKDKAFDCKHEIEEIQRAKASKLKLEGKTHETKIFKPTGHFSKHQNIPLYEK</sequence>
<dbReference type="PROSITE" id="PS01013">
    <property type="entry name" value="OSBP"/>
    <property type="match status" value="1"/>
</dbReference>
<gene>
    <name evidence="4" type="ORF">NAEGRDRAFT_52492</name>
</gene>
<evidence type="ECO:0000256" key="1">
    <source>
        <dbReference type="ARBA" id="ARBA00008842"/>
    </source>
</evidence>
<dbReference type="AlphaFoldDB" id="D2VV26"/>
<dbReference type="EMBL" id="GG738900">
    <property type="protein sequence ID" value="EFC39421.1"/>
    <property type="molecule type" value="Genomic_DNA"/>
</dbReference>
<evidence type="ECO:0000256" key="2">
    <source>
        <dbReference type="RuleBase" id="RU003844"/>
    </source>
</evidence>
<evidence type="ECO:0000256" key="3">
    <source>
        <dbReference type="SAM" id="MobiDB-lite"/>
    </source>
</evidence>
<dbReference type="GO" id="GO:0016020">
    <property type="term" value="C:membrane"/>
    <property type="evidence" value="ECO:0007669"/>
    <property type="project" value="TreeGrafter"/>
</dbReference>
<dbReference type="GeneID" id="8853568"/>
<protein>
    <submittedName>
        <fullName evidence="4">Predicted protein</fullName>
    </submittedName>
</protein>
<keyword evidence="5" id="KW-1185">Reference proteome</keyword>
<dbReference type="Gene3D" id="3.30.70.3490">
    <property type="match status" value="1"/>
</dbReference>